<dbReference type="Proteomes" id="UP000674179">
    <property type="component" value="Chromosome 16"/>
</dbReference>
<dbReference type="KEGG" id="lenr:94172799"/>
<dbReference type="OrthoDB" id="264630at2759"/>
<protein>
    <submittedName>
        <fullName evidence="2">Uncharacterized protein</fullName>
    </submittedName>
</protein>
<dbReference type="EMBL" id="JAFHKP010000016">
    <property type="protein sequence ID" value="KAG5482463.1"/>
    <property type="molecule type" value="Genomic_DNA"/>
</dbReference>
<dbReference type="RefSeq" id="XP_067694153.1">
    <property type="nucleotide sequence ID" value="XM_067837289.1"/>
</dbReference>
<proteinExistence type="predicted"/>
<feature type="coiled-coil region" evidence="1">
    <location>
        <begin position="181"/>
        <end position="208"/>
    </location>
</feature>
<keyword evidence="1" id="KW-0175">Coiled coil</keyword>
<sequence>MGSTGADVSCVRQRLPESVSERAGERLFAYAHVQRQSRKSAVEAQRLAETAGLFHPEVRSLAKGSLARRGPLHAAATPMRVQSVRPDEASANGSSPSAVPRCWRAFLSRALDWERQRTARLQELRLQVVEGVVKECTFHPRLSPHLCACGACNYRNSSAGLHAVDFSVTKEREKQSSRSCTERWAAALAMFEAEMEELQDTLVRLRHI</sequence>
<evidence type="ECO:0000313" key="3">
    <source>
        <dbReference type="Proteomes" id="UP000674179"/>
    </source>
</evidence>
<comment type="caution">
    <text evidence="2">The sequence shown here is derived from an EMBL/GenBank/DDBJ whole genome shotgun (WGS) entry which is preliminary data.</text>
</comment>
<name>A0A836HJI4_LEIEN</name>
<accession>A0A836HJI4</accession>
<keyword evidence="3" id="KW-1185">Reference proteome</keyword>
<evidence type="ECO:0000256" key="1">
    <source>
        <dbReference type="SAM" id="Coils"/>
    </source>
</evidence>
<dbReference type="AlphaFoldDB" id="A0A836HJI4"/>
<gene>
    <name evidence="2" type="ORF">CUR178_05602</name>
</gene>
<dbReference type="GeneID" id="94172799"/>
<evidence type="ECO:0000313" key="2">
    <source>
        <dbReference type="EMBL" id="KAG5482463.1"/>
    </source>
</evidence>
<reference evidence="2 3" key="1">
    <citation type="submission" date="2021-02" db="EMBL/GenBank/DDBJ databases">
        <title>Leishmania (Mundinia) enrietti genome sequencing and assembly.</title>
        <authorList>
            <person name="Almutairi H."/>
            <person name="Gatherer D."/>
        </authorList>
    </citation>
    <scope>NUCLEOTIDE SEQUENCE [LARGE SCALE GENOMIC DNA]</scope>
    <source>
        <strain evidence="2">CUR178</strain>
    </source>
</reference>
<organism evidence="2 3">
    <name type="scientific">Leishmania enriettii</name>
    <dbReference type="NCBI Taxonomy" id="5663"/>
    <lineage>
        <taxon>Eukaryota</taxon>
        <taxon>Discoba</taxon>
        <taxon>Euglenozoa</taxon>
        <taxon>Kinetoplastea</taxon>
        <taxon>Metakinetoplastina</taxon>
        <taxon>Trypanosomatida</taxon>
        <taxon>Trypanosomatidae</taxon>
        <taxon>Leishmaniinae</taxon>
        <taxon>Leishmania</taxon>
    </lineage>
</organism>